<comment type="similarity">
    <text evidence="1">Belongs to the SGT1 family.</text>
</comment>
<protein>
    <submittedName>
        <fullName evidence="5">Cochaperone protein</fullName>
    </submittedName>
</protein>
<evidence type="ECO:0000313" key="5">
    <source>
        <dbReference type="EMBL" id="KAJ2688490.1"/>
    </source>
</evidence>
<evidence type="ECO:0000256" key="1">
    <source>
        <dbReference type="ARBA" id="ARBA00008509"/>
    </source>
</evidence>
<dbReference type="SUPFAM" id="SSF49764">
    <property type="entry name" value="HSP20-like chaperones"/>
    <property type="match status" value="1"/>
</dbReference>
<feature type="domain" description="CS" evidence="4">
    <location>
        <begin position="158"/>
        <end position="249"/>
    </location>
</feature>
<evidence type="ECO:0000259" key="4">
    <source>
        <dbReference type="PROSITE" id="PS51203"/>
    </source>
</evidence>
<dbReference type="InterPro" id="IPR044563">
    <property type="entry name" value="Sgt1-like"/>
</dbReference>
<gene>
    <name evidence="5" type="primary">SGT1</name>
    <name evidence="5" type="ORF">IWW39_002182</name>
</gene>
<keyword evidence="6" id="KW-1185">Reference proteome</keyword>
<dbReference type="AlphaFoldDB" id="A0A9W8GNV6"/>
<proteinExistence type="inferred from homology"/>
<evidence type="ECO:0000259" key="3">
    <source>
        <dbReference type="PROSITE" id="PS51048"/>
    </source>
</evidence>
<dbReference type="Pfam" id="PF04969">
    <property type="entry name" value="CS"/>
    <property type="match status" value="1"/>
</dbReference>
<dbReference type="OrthoDB" id="1898560at2759"/>
<dbReference type="Proteomes" id="UP001151516">
    <property type="component" value="Unassembled WGS sequence"/>
</dbReference>
<accession>A0A9W8GNV6</accession>
<feature type="repeat" description="TPR" evidence="2">
    <location>
        <begin position="87"/>
        <end position="120"/>
    </location>
</feature>
<dbReference type="Gene3D" id="2.60.40.790">
    <property type="match status" value="1"/>
</dbReference>
<dbReference type="PROSITE" id="PS50005">
    <property type="entry name" value="TPR"/>
    <property type="match status" value="1"/>
</dbReference>
<evidence type="ECO:0000256" key="2">
    <source>
        <dbReference type="PROSITE-ProRule" id="PRU00339"/>
    </source>
</evidence>
<reference evidence="5" key="1">
    <citation type="submission" date="2022-07" db="EMBL/GenBank/DDBJ databases">
        <title>Phylogenomic reconstructions and comparative analyses of Kickxellomycotina fungi.</title>
        <authorList>
            <person name="Reynolds N.K."/>
            <person name="Stajich J.E."/>
            <person name="Barry K."/>
            <person name="Grigoriev I.V."/>
            <person name="Crous P."/>
            <person name="Smith M.E."/>
        </authorList>
    </citation>
    <scope>NUCLEOTIDE SEQUENCE</scope>
    <source>
        <strain evidence="5">CBS 109367</strain>
    </source>
</reference>
<dbReference type="InterPro" id="IPR007052">
    <property type="entry name" value="CS_dom"/>
</dbReference>
<comment type="caution">
    <text evidence="5">The sequence shown here is derived from an EMBL/GenBank/DDBJ whole genome shotgun (WGS) entry which is preliminary data.</text>
</comment>
<dbReference type="EMBL" id="JANBTX010000045">
    <property type="protein sequence ID" value="KAJ2688490.1"/>
    <property type="molecule type" value="Genomic_DNA"/>
</dbReference>
<sequence>MAKPSADNAKTANARFIEADEAYFDDDFEKAEALYTQAIAADSTVAAYFSKRSLTRLKLGKKADAAADALTAATLTEAKSSMLRQHFKALVIHGRLATELGSYDEAAESLRKAFIINPSHEEVCALLEKVEPLTTPKPKPEPEPVVAQAEEAVAPPPRPTARHEWYQNDEFVILEVFIKRVQKDAATIEFSNQGVSLSVKMATGSDNNHEFEPLMHPIVPKESTYEIMSTKIEIRLKKATVGLKWDYLEQSEAQRLAKAAGKASLSSSRQGVSWDTIAANAEKETKLKPGEQSVNQLFQSIYKDADEETRRAMMKSYIESNGTALSTDWKTVSKGPVETTPPVDTYAKPY</sequence>
<dbReference type="GO" id="GO:0051087">
    <property type="term" value="F:protein-folding chaperone binding"/>
    <property type="evidence" value="ECO:0007669"/>
    <property type="project" value="InterPro"/>
</dbReference>
<dbReference type="PROSITE" id="PS51048">
    <property type="entry name" value="SGS"/>
    <property type="match status" value="1"/>
</dbReference>
<dbReference type="Pfam" id="PF05002">
    <property type="entry name" value="SGS"/>
    <property type="match status" value="1"/>
</dbReference>
<name>A0A9W8GNV6_9FUNG</name>
<feature type="domain" description="SGS" evidence="3">
    <location>
        <begin position="263"/>
        <end position="350"/>
    </location>
</feature>
<dbReference type="PROSITE" id="PS51203">
    <property type="entry name" value="CS"/>
    <property type="match status" value="1"/>
</dbReference>
<dbReference type="InterPro" id="IPR008978">
    <property type="entry name" value="HSP20-like_chaperone"/>
</dbReference>
<dbReference type="Gene3D" id="1.25.40.10">
    <property type="entry name" value="Tetratricopeptide repeat domain"/>
    <property type="match status" value="1"/>
</dbReference>
<dbReference type="InterPro" id="IPR019734">
    <property type="entry name" value="TPR_rpt"/>
</dbReference>
<dbReference type="PANTHER" id="PTHR45862">
    <property type="entry name" value="PROTEIN SGT1 HOMOLOG"/>
    <property type="match status" value="1"/>
</dbReference>
<organism evidence="5 6">
    <name type="scientific">Coemansia spiralis</name>
    <dbReference type="NCBI Taxonomy" id="417178"/>
    <lineage>
        <taxon>Eukaryota</taxon>
        <taxon>Fungi</taxon>
        <taxon>Fungi incertae sedis</taxon>
        <taxon>Zoopagomycota</taxon>
        <taxon>Kickxellomycotina</taxon>
        <taxon>Kickxellomycetes</taxon>
        <taxon>Kickxellales</taxon>
        <taxon>Kickxellaceae</taxon>
        <taxon>Coemansia</taxon>
    </lineage>
</organism>
<keyword evidence="2" id="KW-0802">TPR repeat</keyword>
<evidence type="ECO:0000313" key="6">
    <source>
        <dbReference type="Proteomes" id="UP001151516"/>
    </source>
</evidence>
<dbReference type="InterPro" id="IPR011990">
    <property type="entry name" value="TPR-like_helical_dom_sf"/>
</dbReference>
<dbReference type="InterPro" id="IPR007699">
    <property type="entry name" value="SGS_dom"/>
</dbReference>
<dbReference type="SUPFAM" id="SSF48452">
    <property type="entry name" value="TPR-like"/>
    <property type="match status" value="1"/>
</dbReference>